<dbReference type="Proteomes" id="UP000178372">
    <property type="component" value="Unassembled WGS sequence"/>
</dbReference>
<dbReference type="InterPro" id="IPR002102">
    <property type="entry name" value="Cohesin_dom"/>
</dbReference>
<accession>A0A1F7GAF8</accession>
<keyword evidence="1" id="KW-1133">Transmembrane helix</keyword>
<evidence type="ECO:0000259" key="2">
    <source>
        <dbReference type="Pfam" id="PF00963"/>
    </source>
</evidence>
<keyword evidence="1" id="KW-0472">Membrane</keyword>
<organism evidence="3 4">
    <name type="scientific">Candidatus Roizmanbacteria bacterium RIFCSPHIGHO2_01_FULL_39_12b</name>
    <dbReference type="NCBI Taxonomy" id="1802030"/>
    <lineage>
        <taxon>Bacteria</taxon>
        <taxon>Candidatus Roizmaniibacteriota</taxon>
    </lineage>
</organism>
<comment type="caution">
    <text evidence="3">The sequence shown here is derived from an EMBL/GenBank/DDBJ whole genome shotgun (WGS) entry which is preliminary data.</text>
</comment>
<keyword evidence="1" id="KW-0812">Transmembrane</keyword>
<dbReference type="Pfam" id="PF00963">
    <property type="entry name" value="Cohesin"/>
    <property type="match status" value="1"/>
</dbReference>
<dbReference type="GO" id="GO:0030246">
    <property type="term" value="F:carbohydrate binding"/>
    <property type="evidence" value="ECO:0007669"/>
    <property type="project" value="InterPro"/>
</dbReference>
<dbReference type="GO" id="GO:0000272">
    <property type="term" value="P:polysaccharide catabolic process"/>
    <property type="evidence" value="ECO:0007669"/>
    <property type="project" value="InterPro"/>
</dbReference>
<dbReference type="SUPFAM" id="SSF49384">
    <property type="entry name" value="Carbohydrate-binding domain"/>
    <property type="match status" value="1"/>
</dbReference>
<evidence type="ECO:0000256" key="1">
    <source>
        <dbReference type="SAM" id="Phobius"/>
    </source>
</evidence>
<evidence type="ECO:0000313" key="4">
    <source>
        <dbReference type="Proteomes" id="UP000178372"/>
    </source>
</evidence>
<dbReference type="InterPro" id="IPR008965">
    <property type="entry name" value="CBM2/CBM3_carb-bd_dom_sf"/>
</dbReference>
<evidence type="ECO:0000313" key="3">
    <source>
        <dbReference type="EMBL" id="OGK15864.1"/>
    </source>
</evidence>
<feature type="domain" description="Cohesin" evidence="2">
    <location>
        <begin position="74"/>
        <end position="179"/>
    </location>
</feature>
<proteinExistence type="predicted"/>
<feature type="transmembrane region" description="Helical" evidence="1">
    <location>
        <begin position="27"/>
        <end position="47"/>
    </location>
</feature>
<dbReference type="EMBL" id="MFZF01000023">
    <property type="protein sequence ID" value="OGK15864.1"/>
    <property type="molecule type" value="Genomic_DNA"/>
</dbReference>
<reference evidence="3 4" key="1">
    <citation type="journal article" date="2016" name="Nat. Commun.">
        <title>Thousands of microbial genomes shed light on interconnected biogeochemical processes in an aquifer system.</title>
        <authorList>
            <person name="Anantharaman K."/>
            <person name="Brown C.T."/>
            <person name="Hug L.A."/>
            <person name="Sharon I."/>
            <person name="Castelle C.J."/>
            <person name="Probst A.J."/>
            <person name="Thomas B.C."/>
            <person name="Singh A."/>
            <person name="Wilkins M.J."/>
            <person name="Karaoz U."/>
            <person name="Brodie E.L."/>
            <person name="Williams K.H."/>
            <person name="Hubbard S.S."/>
            <person name="Banfield J.F."/>
        </authorList>
    </citation>
    <scope>NUCLEOTIDE SEQUENCE [LARGE SCALE GENOMIC DNA]</scope>
</reference>
<name>A0A1F7GAF8_9BACT</name>
<dbReference type="Gene3D" id="2.60.40.680">
    <property type="match status" value="1"/>
</dbReference>
<protein>
    <recommendedName>
        <fullName evidence="2">Cohesin domain-containing protein</fullName>
    </recommendedName>
</protein>
<dbReference type="AlphaFoldDB" id="A0A1F7GAF8"/>
<sequence length="204" mass="21591">MAQSTFSAQTLGEDIKDFNSLDPQKKLMVAGIVLILFVGSIFVGAYLSKGRSGSTNKQTTNEVATAPSKKPSTTLKIVAKEAMKVGESQVVTVDLSNVAVTAADIVVSYDPDILTVADVQNGTVFAKVIQKKIDTTNGLVTFSGSVDPSNPNDLKMGKVMSFKVRAKKDARATLLQFAKDDTITAINGENTLGLTTGTTIRVSK</sequence>
<gene>
    <name evidence="3" type="ORF">A2690_04370</name>
</gene>